<dbReference type="InterPro" id="IPR000047">
    <property type="entry name" value="HTH_motif"/>
</dbReference>
<dbReference type="InterPro" id="IPR009057">
    <property type="entry name" value="Homeodomain-like_sf"/>
</dbReference>
<dbReference type="PANTHER" id="PTHR45714">
    <property type="entry name" value="HOMEOBOX-LEUCINE ZIPPER PROTEIN HAT14"/>
    <property type="match status" value="1"/>
</dbReference>
<organism evidence="12 13">
    <name type="scientific">Leersia perrieri</name>
    <dbReference type="NCBI Taxonomy" id="77586"/>
    <lineage>
        <taxon>Eukaryota</taxon>
        <taxon>Viridiplantae</taxon>
        <taxon>Streptophyta</taxon>
        <taxon>Embryophyta</taxon>
        <taxon>Tracheophyta</taxon>
        <taxon>Spermatophyta</taxon>
        <taxon>Magnoliopsida</taxon>
        <taxon>Liliopsida</taxon>
        <taxon>Poales</taxon>
        <taxon>Poaceae</taxon>
        <taxon>BOP clade</taxon>
        <taxon>Oryzoideae</taxon>
        <taxon>Oryzeae</taxon>
        <taxon>Oryzinae</taxon>
        <taxon>Leersia</taxon>
    </lineage>
</organism>
<keyword evidence="6" id="KW-0804">Transcription</keyword>
<evidence type="ECO:0000256" key="4">
    <source>
        <dbReference type="ARBA" id="ARBA00023125"/>
    </source>
</evidence>
<evidence type="ECO:0000256" key="5">
    <source>
        <dbReference type="ARBA" id="ARBA00023155"/>
    </source>
</evidence>
<keyword evidence="3" id="KW-0805">Transcription regulation</keyword>
<name>A0A0D9VC95_9ORYZ</name>
<keyword evidence="4 8" id="KW-0238">DNA-binding</keyword>
<dbReference type="Gene3D" id="1.10.10.60">
    <property type="entry name" value="Homeodomain-like"/>
    <property type="match status" value="1"/>
</dbReference>
<evidence type="ECO:0000256" key="6">
    <source>
        <dbReference type="ARBA" id="ARBA00023163"/>
    </source>
</evidence>
<evidence type="ECO:0000256" key="10">
    <source>
        <dbReference type="SAM" id="MobiDB-lite"/>
    </source>
</evidence>
<dbReference type="GO" id="GO:0000981">
    <property type="term" value="F:DNA-binding transcription factor activity, RNA polymerase II-specific"/>
    <property type="evidence" value="ECO:0007669"/>
    <property type="project" value="InterPro"/>
</dbReference>
<dbReference type="GO" id="GO:0005634">
    <property type="term" value="C:nucleus"/>
    <property type="evidence" value="ECO:0007669"/>
    <property type="project" value="UniProtKB-SubCell"/>
</dbReference>
<reference evidence="13" key="2">
    <citation type="submission" date="2013-12" db="EMBL/GenBank/DDBJ databases">
        <authorList>
            <person name="Yu Y."/>
            <person name="Lee S."/>
            <person name="de Baynast K."/>
            <person name="Wissotski M."/>
            <person name="Liu L."/>
            <person name="Talag J."/>
            <person name="Goicoechea J."/>
            <person name="Angelova A."/>
            <person name="Jetty R."/>
            <person name="Kudrna D."/>
            <person name="Golser W."/>
            <person name="Rivera L."/>
            <person name="Zhang J."/>
            <person name="Wing R."/>
        </authorList>
    </citation>
    <scope>NUCLEOTIDE SEQUENCE</scope>
</reference>
<evidence type="ECO:0000256" key="2">
    <source>
        <dbReference type="ARBA" id="ARBA00006074"/>
    </source>
</evidence>
<evidence type="ECO:0000259" key="11">
    <source>
        <dbReference type="PROSITE" id="PS50071"/>
    </source>
</evidence>
<dbReference type="InterPro" id="IPR050762">
    <property type="entry name" value="HD-ZIP_Homeobox_LZ_Class_II"/>
</dbReference>
<feature type="domain" description="Homeobox" evidence="11">
    <location>
        <begin position="131"/>
        <end position="191"/>
    </location>
</feature>
<keyword evidence="5 8" id="KW-0371">Homeobox</keyword>
<protein>
    <recommendedName>
        <fullName evidence="11">Homeobox domain-containing protein</fullName>
    </recommendedName>
</protein>
<feature type="region of interest" description="Disordered" evidence="10">
    <location>
        <begin position="57"/>
        <end position="136"/>
    </location>
</feature>
<evidence type="ECO:0000313" key="12">
    <source>
        <dbReference type="EnsemblPlants" id="LPERR02G03410.1"/>
    </source>
</evidence>
<comment type="similarity">
    <text evidence="2">Belongs to the HD-ZIP homeobox family. Class II subfamily.</text>
</comment>
<dbReference type="EnsemblPlants" id="LPERR02G03410.1">
    <property type="protein sequence ID" value="LPERR02G03410.1"/>
    <property type="gene ID" value="LPERR02G03410"/>
</dbReference>
<evidence type="ECO:0000256" key="1">
    <source>
        <dbReference type="ARBA" id="ARBA00004123"/>
    </source>
</evidence>
<dbReference type="GO" id="GO:0043565">
    <property type="term" value="F:sequence-specific DNA binding"/>
    <property type="evidence" value="ECO:0007669"/>
    <property type="project" value="InterPro"/>
</dbReference>
<evidence type="ECO:0000256" key="9">
    <source>
        <dbReference type="RuleBase" id="RU000682"/>
    </source>
</evidence>
<feature type="DNA-binding region" description="Homeobox" evidence="8">
    <location>
        <begin position="133"/>
        <end position="192"/>
    </location>
</feature>
<keyword evidence="13" id="KW-1185">Reference proteome</keyword>
<reference evidence="12" key="3">
    <citation type="submission" date="2015-04" db="UniProtKB">
        <authorList>
            <consortium name="EnsemblPlants"/>
        </authorList>
    </citation>
    <scope>IDENTIFICATION</scope>
</reference>
<dbReference type="Pfam" id="PF00046">
    <property type="entry name" value="Homeodomain"/>
    <property type="match status" value="1"/>
</dbReference>
<dbReference type="PRINTS" id="PR00031">
    <property type="entry name" value="HTHREPRESSR"/>
</dbReference>
<feature type="compositionally biased region" description="Polar residues" evidence="10">
    <location>
        <begin position="91"/>
        <end position="100"/>
    </location>
</feature>
<dbReference type="SMART" id="SM00389">
    <property type="entry name" value="HOX"/>
    <property type="match status" value="1"/>
</dbReference>
<dbReference type="SMART" id="SM00340">
    <property type="entry name" value="HALZ"/>
    <property type="match status" value="1"/>
</dbReference>
<dbReference type="InterPro" id="IPR001356">
    <property type="entry name" value="HD"/>
</dbReference>
<dbReference type="eggNOG" id="KOG0483">
    <property type="taxonomic scope" value="Eukaryota"/>
</dbReference>
<dbReference type="PANTHER" id="PTHR45714:SF72">
    <property type="entry name" value="HOMEOBOX-LEUCINE ZIPPER PROTEIN HOX26-RELATED"/>
    <property type="match status" value="1"/>
</dbReference>
<evidence type="ECO:0000256" key="3">
    <source>
        <dbReference type="ARBA" id="ARBA00023015"/>
    </source>
</evidence>
<dbReference type="CDD" id="cd00086">
    <property type="entry name" value="homeodomain"/>
    <property type="match status" value="1"/>
</dbReference>
<feature type="region of interest" description="Disordered" evidence="10">
    <location>
        <begin position="32"/>
        <end position="51"/>
    </location>
</feature>
<dbReference type="Proteomes" id="UP000032180">
    <property type="component" value="Chromosome 2"/>
</dbReference>
<evidence type="ECO:0000256" key="7">
    <source>
        <dbReference type="ARBA" id="ARBA00023242"/>
    </source>
</evidence>
<dbReference type="InterPro" id="IPR003106">
    <property type="entry name" value="Leu_zip_homeo"/>
</dbReference>
<proteinExistence type="inferred from homology"/>
<feature type="compositionally biased region" description="Low complexity" evidence="10">
    <location>
        <begin position="1"/>
        <end position="14"/>
    </location>
</feature>
<dbReference type="Gramene" id="LPERR02G03410.1">
    <property type="protein sequence ID" value="LPERR02G03410.1"/>
    <property type="gene ID" value="LPERR02G03410"/>
</dbReference>
<dbReference type="Pfam" id="PF02183">
    <property type="entry name" value="HALZ"/>
    <property type="match status" value="1"/>
</dbReference>
<feature type="region of interest" description="Disordered" evidence="10">
    <location>
        <begin position="1"/>
        <end position="24"/>
    </location>
</feature>
<dbReference type="SUPFAM" id="SSF46689">
    <property type="entry name" value="Homeodomain-like"/>
    <property type="match status" value="1"/>
</dbReference>
<dbReference type="InterPro" id="IPR017970">
    <property type="entry name" value="Homeobox_CS"/>
</dbReference>
<sequence length="251" mass="26716">MTSSSSLTTTTTSSNMEADSAVEFSDTRLSLAIGCSPSAPPPPPAAEQRRAVVLFGELFPAPPRESSSPATAAAGGHTISVGKRDQRGETAATTRNNSSSKKARTAVRGGGGDDDDGVDRWSPSGGGGDDEGANRKKLRLSREQATLLEESFSAHNILSHAQKHELAGKLGLSARQVEVWFQNRRARTKLKQTEADCEILRRWCERLADENARLRHDLADLRSSSFYSSLSAAAVCSSCAGAAAGEDTRRQ</sequence>
<comment type="subcellular location">
    <subcellularLocation>
        <location evidence="1 8 9">Nucleus</location>
    </subcellularLocation>
</comment>
<dbReference type="PROSITE" id="PS00027">
    <property type="entry name" value="HOMEOBOX_1"/>
    <property type="match status" value="1"/>
</dbReference>
<keyword evidence="7 8" id="KW-0539">Nucleus</keyword>
<evidence type="ECO:0000256" key="8">
    <source>
        <dbReference type="PROSITE-ProRule" id="PRU00108"/>
    </source>
</evidence>
<reference evidence="12 13" key="1">
    <citation type="submission" date="2012-08" db="EMBL/GenBank/DDBJ databases">
        <title>Oryza genome evolution.</title>
        <authorList>
            <person name="Wing R.A."/>
        </authorList>
    </citation>
    <scope>NUCLEOTIDE SEQUENCE</scope>
</reference>
<evidence type="ECO:0000313" key="13">
    <source>
        <dbReference type="Proteomes" id="UP000032180"/>
    </source>
</evidence>
<dbReference type="AlphaFoldDB" id="A0A0D9VC95"/>
<accession>A0A0D9VC95</accession>
<dbReference type="HOGENOM" id="CLU_049516_3_0_1"/>
<dbReference type="PROSITE" id="PS50071">
    <property type="entry name" value="HOMEOBOX_2"/>
    <property type="match status" value="1"/>
</dbReference>